<accession>A0ABS3F3W4</accession>
<dbReference type="SUPFAM" id="SSF142764">
    <property type="entry name" value="YgbK-like"/>
    <property type="match status" value="1"/>
</dbReference>
<comment type="caution">
    <text evidence="15">The sequence shown here is derived from an EMBL/GenBank/DDBJ whole genome shotgun (WGS) entry which is preliminary data.</text>
</comment>
<dbReference type="InterPro" id="IPR010737">
    <property type="entry name" value="4-carb_acid_sugar_kinase_N"/>
</dbReference>
<keyword evidence="16" id="KW-1185">Reference proteome</keyword>
<evidence type="ECO:0000256" key="3">
    <source>
        <dbReference type="ARBA" id="ARBA00022741"/>
    </source>
</evidence>
<dbReference type="RefSeq" id="WP_207043340.1">
    <property type="nucleotide sequence ID" value="NZ_JAFLNC010000002.1"/>
</dbReference>
<evidence type="ECO:0000256" key="6">
    <source>
        <dbReference type="ARBA" id="ARBA00023277"/>
    </source>
</evidence>
<comment type="similarity">
    <text evidence="1">Belongs to the four-carbon acid sugar kinase family.</text>
</comment>
<comment type="catalytic activity">
    <reaction evidence="7">
        <text>3-dehydro-L-erythronate + ATP = 3-dehydro-4-O-phospho-L-erythronate + ADP + H(+)</text>
        <dbReference type="Rhea" id="RHEA:52552"/>
        <dbReference type="ChEBI" id="CHEBI:15378"/>
        <dbReference type="ChEBI" id="CHEBI:30616"/>
        <dbReference type="ChEBI" id="CHEBI:136592"/>
        <dbReference type="ChEBI" id="CHEBI:136670"/>
        <dbReference type="ChEBI" id="CHEBI:456216"/>
        <dbReference type="EC" id="2.7.1.217"/>
    </reaction>
</comment>
<keyword evidence="3" id="KW-0547">Nucleotide-binding</keyword>
<evidence type="ECO:0000256" key="7">
    <source>
        <dbReference type="ARBA" id="ARBA00035898"/>
    </source>
</evidence>
<evidence type="ECO:0000256" key="5">
    <source>
        <dbReference type="ARBA" id="ARBA00022840"/>
    </source>
</evidence>
<evidence type="ECO:0000256" key="11">
    <source>
        <dbReference type="ARBA" id="ARBA00039461"/>
    </source>
</evidence>
<dbReference type="EMBL" id="JAFLNC010000002">
    <property type="protein sequence ID" value="MBO0333200.1"/>
    <property type="molecule type" value="Genomic_DNA"/>
</dbReference>
<dbReference type="Proteomes" id="UP000664761">
    <property type="component" value="Unassembled WGS sequence"/>
</dbReference>
<organism evidence="15 16">
    <name type="scientific">Sneathiella sedimenti</name>
    <dbReference type="NCBI Taxonomy" id="2816034"/>
    <lineage>
        <taxon>Bacteria</taxon>
        <taxon>Pseudomonadati</taxon>
        <taxon>Pseudomonadota</taxon>
        <taxon>Alphaproteobacteria</taxon>
        <taxon>Sneathiellales</taxon>
        <taxon>Sneathiellaceae</taxon>
        <taxon>Sneathiella</taxon>
    </lineage>
</organism>
<evidence type="ECO:0000256" key="1">
    <source>
        <dbReference type="ARBA" id="ARBA00005715"/>
    </source>
</evidence>
<dbReference type="InterPro" id="IPR050007">
    <property type="entry name" value="OtnK"/>
</dbReference>
<dbReference type="Gene3D" id="3.40.50.10840">
    <property type="entry name" value="Putative sugar-binding, N-terminal domain"/>
    <property type="match status" value="1"/>
</dbReference>
<dbReference type="Gene3D" id="3.40.980.20">
    <property type="entry name" value="Four-carbon acid sugar kinase, nucleotide binding domain"/>
    <property type="match status" value="1"/>
</dbReference>
<dbReference type="InterPro" id="IPR042213">
    <property type="entry name" value="NBD_C_sf"/>
</dbReference>
<sequence length="421" mass="44739">MGTVLGCIADDFTGASDLAGLLARSGYKVNLRIGTPASPPENTAAFEVIALKSRTSPVDQAVTEAGAALAWLQKAGATRFFWKYCSTFDSTDKGNIGPVAEALMADLNTDQTIYCPAFPENGRSVFMGNLFVGELPLAESPMKDHPLTPMRDSNLMRLLAPQTTRPIGLANRHCVAQGYNSLQTRLNELKKDGIAHVVIDAVTNDDLLTIAEACRNMPLMTGGSAVAMPLPALYAADGLLSEDTETRSTPFIEGGMIVLSGSCSSMTRKQVAAFSRKADCFQLSPLDLADSGPQQARDWLASRSKTSTPMIYATAEPDEVRLAQEKLGVEKAGEIIESAFAQLAIDARNHGRRRFVIAGGETSGAVVKALGVSELTIGDEIAPGVPWTYTTSNGQDIALALKSGNFGAESFFSDAFSKLDS</sequence>
<evidence type="ECO:0000256" key="9">
    <source>
        <dbReference type="ARBA" id="ARBA00037335"/>
    </source>
</evidence>
<comment type="catalytic activity">
    <reaction evidence="8">
        <text>3-dehydro-D-erythronate + ATP = 3-dehydro-4-O-phospho-D-erythronate + ADP + H(+)</text>
        <dbReference type="Rhea" id="RHEA:52556"/>
        <dbReference type="ChEBI" id="CHEBI:15378"/>
        <dbReference type="ChEBI" id="CHEBI:30616"/>
        <dbReference type="ChEBI" id="CHEBI:57958"/>
        <dbReference type="ChEBI" id="CHEBI:136593"/>
        <dbReference type="ChEBI" id="CHEBI:456216"/>
        <dbReference type="EC" id="2.7.1.217"/>
    </reaction>
</comment>
<evidence type="ECO:0000313" key="16">
    <source>
        <dbReference type="Proteomes" id="UP000664761"/>
    </source>
</evidence>
<keyword evidence="2" id="KW-0808">Transferase</keyword>
<evidence type="ECO:0000313" key="15">
    <source>
        <dbReference type="EMBL" id="MBO0333200.1"/>
    </source>
</evidence>
<evidence type="ECO:0000256" key="4">
    <source>
        <dbReference type="ARBA" id="ARBA00022777"/>
    </source>
</evidence>
<evidence type="ECO:0000256" key="2">
    <source>
        <dbReference type="ARBA" id="ARBA00022679"/>
    </source>
</evidence>
<evidence type="ECO:0000256" key="12">
    <source>
        <dbReference type="ARBA" id="ARBA00041377"/>
    </source>
</evidence>
<keyword evidence="6" id="KW-0119">Carbohydrate metabolism</keyword>
<reference evidence="15 16" key="1">
    <citation type="submission" date="2021-03" db="EMBL/GenBank/DDBJ databases">
        <title>Sneathiella sp. CAU 1612 isolated from Kang Won-do.</title>
        <authorList>
            <person name="Kim W."/>
        </authorList>
    </citation>
    <scope>NUCLEOTIDE SEQUENCE [LARGE SCALE GENOMIC DNA]</scope>
    <source>
        <strain evidence="15 16">CAU 1612</strain>
    </source>
</reference>
<comment type="function">
    <text evidence="9">Catalyzes the ATP-dependent phosphorylation of 3-oxo-tetronate to 3-oxo-tetronate 4-phosphate.</text>
</comment>
<dbReference type="Pfam" id="PF17042">
    <property type="entry name" value="NBD_C"/>
    <property type="match status" value="1"/>
</dbReference>
<dbReference type="InterPro" id="IPR031475">
    <property type="entry name" value="NBD_C"/>
</dbReference>
<keyword evidence="4 15" id="KW-0418">Kinase</keyword>
<name>A0ABS3F3W4_9PROT</name>
<gene>
    <name evidence="15" type="ORF">J0X12_06235</name>
</gene>
<dbReference type="EC" id="2.7.1.217" evidence="10"/>
<dbReference type="GO" id="GO:0016301">
    <property type="term" value="F:kinase activity"/>
    <property type="evidence" value="ECO:0007669"/>
    <property type="project" value="UniProtKB-KW"/>
</dbReference>
<evidence type="ECO:0000256" key="8">
    <source>
        <dbReference type="ARBA" id="ARBA00036346"/>
    </source>
</evidence>
<protein>
    <recommendedName>
        <fullName evidence="11">3-oxo-tetronate kinase</fullName>
        <ecNumber evidence="10">2.7.1.217</ecNumber>
    </recommendedName>
    <alternativeName>
        <fullName evidence="12">3-dehydrotetronate 4-kinase</fullName>
    </alternativeName>
</protein>
<evidence type="ECO:0000259" key="13">
    <source>
        <dbReference type="Pfam" id="PF07005"/>
    </source>
</evidence>
<feature type="domain" description="Four-carbon acid sugar kinase nucleotide binding" evidence="14">
    <location>
        <begin position="258"/>
        <end position="412"/>
    </location>
</feature>
<dbReference type="InterPro" id="IPR037051">
    <property type="entry name" value="4-carb_acid_sugar_kinase_N_sf"/>
</dbReference>
<dbReference type="Pfam" id="PF07005">
    <property type="entry name" value="SBD_N"/>
    <property type="match status" value="1"/>
</dbReference>
<evidence type="ECO:0000256" key="10">
    <source>
        <dbReference type="ARBA" id="ARBA00039095"/>
    </source>
</evidence>
<proteinExistence type="inferred from homology"/>
<keyword evidence="5" id="KW-0067">ATP-binding</keyword>
<evidence type="ECO:0000259" key="14">
    <source>
        <dbReference type="Pfam" id="PF17042"/>
    </source>
</evidence>
<dbReference type="NCBIfam" id="NF043035">
    <property type="entry name" value="OxoTetrKin"/>
    <property type="match status" value="1"/>
</dbReference>
<feature type="domain" description="Four-carbon acid sugar kinase N-terminal" evidence="13">
    <location>
        <begin position="5"/>
        <end position="229"/>
    </location>
</feature>